<evidence type="ECO:0000256" key="10">
    <source>
        <dbReference type="SAM" id="MobiDB-lite"/>
    </source>
</evidence>
<dbReference type="PROSITE" id="PS50126">
    <property type="entry name" value="S1"/>
    <property type="match status" value="1"/>
</dbReference>
<dbReference type="Gene3D" id="2.40.50.140">
    <property type="entry name" value="Nucleic acid-binding proteins"/>
    <property type="match status" value="1"/>
</dbReference>
<dbReference type="SUPFAM" id="SSF54791">
    <property type="entry name" value="Eukaryotic type KH-domain (KH-domain type I)"/>
    <property type="match status" value="1"/>
</dbReference>
<proteinExistence type="inferred from homology"/>
<keyword evidence="5 9" id="KW-0479">Metal-binding</keyword>
<dbReference type="InterPro" id="IPR020568">
    <property type="entry name" value="Ribosomal_Su5_D2-typ_SF"/>
</dbReference>
<dbReference type="PANTHER" id="PTHR11252:SF0">
    <property type="entry name" value="POLYRIBONUCLEOTIDE NUCLEOTIDYLTRANSFERASE 1, MITOCHONDRIAL"/>
    <property type="match status" value="1"/>
</dbReference>
<dbReference type="CDD" id="cd11364">
    <property type="entry name" value="RNase_PH_PNPase_2"/>
    <property type="match status" value="1"/>
</dbReference>
<keyword evidence="7 9" id="KW-0694">RNA-binding</keyword>
<reference evidence="12" key="2">
    <citation type="journal article" date="2021" name="PeerJ">
        <title>Extensive microbial diversity within the chicken gut microbiome revealed by metagenomics and culture.</title>
        <authorList>
            <person name="Gilroy R."/>
            <person name="Ravi A."/>
            <person name="Getino M."/>
            <person name="Pursley I."/>
            <person name="Horton D.L."/>
            <person name="Alikhan N.F."/>
            <person name="Baker D."/>
            <person name="Gharbi K."/>
            <person name="Hall N."/>
            <person name="Watson M."/>
            <person name="Adriaenssens E.M."/>
            <person name="Foster-Nyarko E."/>
            <person name="Jarju S."/>
            <person name="Secka A."/>
            <person name="Antonio M."/>
            <person name="Oren A."/>
            <person name="Chaudhuri R.R."/>
            <person name="La Ragione R."/>
            <person name="Hildebrand F."/>
            <person name="Pallen M.J."/>
        </authorList>
    </citation>
    <scope>NUCLEOTIDE SEQUENCE</scope>
    <source>
        <strain evidence="12">1748</strain>
    </source>
</reference>
<dbReference type="SMART" id="SM00316">
    <property type="entry name" value="S1"/>
    <property type="match status" value="1"/>
</dbReference>
<dbReference type="CDD" id="cd11363">
    <property type="entry name" value="RNase_PH_PNPase_1"/>
    <property type="match status" value="1"/>
</dbReference>
<dbReference type="Pfam" id="PF03726">
    <property type="entry name" value="PNPase"/>
    <property type="match status" value="1"/>
</dbReference>
<dbReference type="InterPro" id="IPR036612">
    <property type="entry name" value="KH_dom_type_1_sf"/>
</dbReference>
<dbReference type="InterPro" id="IPR015847">
    <property type="entry name" value="ExoRNase_PH_dom2"/>
</dbReference>
<sequence length="733" mass="81131">MKQVFELDFFGKHIAVEIGEIAKQADGACLVRYNETAVLSTVCAAKEPKEGQDFFPLTVNYEERQYAAGKIPGGFLRREGRPTTHATLTARLIDRPIRPMFEEGFVNEVQIINTVMSADPDATPELSAMLGSSIALCISDIPFDGPIAGVYVGRVDGKFIINPTQEEWKKSDLNLTVAGSEQAVNMVEAGASELSEETMLEAIMFGHEAIKQLCAFEKQIAEAVGKAKREIKLYKLDEDLVKAVNAEAQADLIKAVSIHDKLERQNTIDDIEAKVVEEYENKTYADEKTHLATVKQVKQILENIVRDEVRRLITEDKVRPDGRKIDEIRPLDAQVGLLPRTHGSAMFTRGQTQVISTCTLGALSDAQILDGLTDEPSKRWMHHYNFPPFAVGELGRVGTPGRREIGHGALGERALSYVIPSEEDFPYTIRCVADVVESNGSSSQASICASCMALMDAGVPIKAPVSGIAMGLITSGPLDGKHPYTILTDIQGMEDHLGDMDFKCAGTSKGITALQMDIKIKGITKEVLQEALEQAHKARKEIMDVMLEAIPAPREELSKYALKMEKFTIPVDKIREVIGSQGKVINSIIEQCNNDVKIDIEDDGRVIVYSVDKQMLQKACDIIRSIVHEPTVGEEYEGVITRIENYGCFVKLYGNVEGLCHISKMDWKRIDSLDNLYHVGDSLKVKIIGVDEKGRIDLSHRDCIEKPEGYVEKPATPKKPYHKASKPFNKNSK</sequence>
<dbReference type="Pfam" id="PF00013">
    <property type="entry name" value="KH_1"/>
    <property type="match status" value="1"/>
</dbReference>
<dbReference type="FunFam" id="3.30.230.70:FF:000001">
    <property type="entry name" value="Polyribonucleotide nucleotidyltransferase"/>
    <property type="match status" value="1"/>
</dbReference>
<comment type="cofactor">
    <cofactor evidence="9">
        <name>Mg(2+)</name>
        <dbReference type="ChEBI" id="CHEBI:18420"/>
    </cofactor>
</comment>
<dbReference type="CDD" id="cd02393">
    <property type="entry name" value="KH-I_PNPase"/>
    <property type="match status" value="1"/>
</dbReference>
<dbReference type="Gene3D" id="3.30.1370.10">
    <property type="entry name" value="K Homology domain, type 1"/>
    <property type="match status" value="1"/>
</dbReference>
<dbReference type="InterPro" id="IPR003029">
    <property type="entry name" value="S1_domain"/>
</dbReference>
<reference evidence="12" key="1">
    <citation type="submission" date="2020-10" db="EMBL/GenBank/DDBJ databases">
        <authorList>
            <person name="Gilroy R."/>
        </authorList>
    </citation>
    <scope>NUCLEOTIDE SEQUENCE</scope>
    <source>
        <strain evidence="12">1748</strain>
    </source>
</reference>
<dbReference type="FunFam" id="2.40.50.140:FF:000103">
    <property type="entry name" value="protein RRP5 homolog"/>
    <property type="match status" value="1"/>
</dbReference>
<evidence type="ECO:0000256" key="7">
    <source>
        <dbReference type="ARBA" id="ARBA00022884"/>
    </source>
</evidence>
<keyword evidence="2 9" id="KW-0963">Cytoplasm</keyword>
<dbReference type="GO" id="GO:0006402">
    <property type="term" value="P:mRNA catabolic process"/>
    <property type="evidence" value="ECO:0007669"/>
    <property type="project" value="UniProtKB-UniRule"/>
</dbReference>
<comment type="function">
    <text evidence="9">Involved in mRNA degradation. Catalyzes the phosphorolysis of single-stranded polyribonucleotides processively in the 3'- to 5'-direction.</text>
</comment>
<dbReference type="FunFam" id="3.30.230.70:FF:000002">
    <property type="entry name" value="Polyribonucleotide nucleotidyltransferase"/>
    <property type="match status" value="1"/>
</dbReference>
<dbReference type="InterPro" id="IPR015848">
    <property type="entry name" value="PNPase_PH_RNA-bd_bac/org-type"/>
</dbReference>
<evidence type="ECO:0000256" key="1">
    <source>
        <dbReference type="ARBA" id="ARBA00007404"/>
    </source>
</evidence>
<evidence type="ECO:0000256" key="4">
    <source>
        <dbReference type="ARBA" id="ARBA00022695"/>
    </source>
</evidence>
<dbReference type="NCBIfam" id="NF008805">
    <property type="entry name" value="PRK11824.1"/>
    <property type="match status" value="1"/>
</dbReference>
<protein>
    <recommendedName>
        <fullName evidence="9">Polyribonucleotide nucleotidyltransferase</fullName>
        <ecNumber evidence="9">2.7.7.8</ecNumber>
    </recommendedName>
    <alternativeName>
        <fullName evidence="9">Polynucleotide phosphorylase</fullName>
        <shortName evidence="9">PNPase</shortName>
    </alternativeName>
</protein>
<dbReference type="GO" id="GO:0006396">
    <property type="term" value="P:RNA processing"/>
    <property type="evidence" value="ECO:0007669"/>
    <property type="project" value="InterPro"/>
</dbReference>
<dbReference type="InterPro" id="IPR004088">
    <property type="entry name" value="KH_dom_type_1"/>
</dbReference>
<comment type="similarity">
    <text evidence="1 9">Belongs to the polyribonucleotide nucleotidyltransferase family.</text>
</comment>
<keyword evidence="3 9" id="KW-0808">Transferase</keyword>
<gene>
    <name evidence="9" type="primary">pnp</name>
    <name evidence="12" type="ORF">IAC78_03150</name>
</gene>
<dbReference type="Pfam" id="PF03725">
    <property type="entry name" value="RNase_PH_C"/>
    <property type="match status" value="2"/>
</dbReference>
<evidence type="ECO:0000259" key="11">
    <source>
        <dbReference type="PROSITE" id="PS50126"/>
    </source>
</evidence>
<dbReference type="GO" id="GO:0000175">
    <property type="term" value="F:3'-5'-RNA exonuclease activity"/>
    <property type="evidence" value="ECO:0007669"/>
    <property type="project" value="TreeGrafter"/>
</dbReference>
<dbReference type="PROSITE" id="PS50084">
    <property type="entry name" value="KH_TYPE_1"/>
    <property type="match status" value="1"/>
</dbReference>
<dbReference type="SUPFAM" id="SSF54211">
    <property type="entry name" value="Ribosomal protein S5 domain 2-like"/>
    <property type="match status" value="2"/>
</dbReference>
<dbReference type="GO" id="GO:0005829">
    <property type="term" value="C:cytosol"/>
    <property type="evidence" value="ECO:0007669"/>
    <property type="project" value="UniProtKB-ARBA"/>
</dbReference>
<dbReference type="Gene3D" id="3.30.230.70">
    <property type="entry name" value="GHMP Kinase, N-terminal domain"/>
    <property type="match status" value="2"/>
</dbReference>
<accession>A0A9D9D8P0</accession>
<keyword evidence="4 9" id="KW-0548">Nucleotidyltransferase</keyword>
<dbReference type="InterPro" id="IPR036345">
    <property type="entry name" value="ExoRNase_PH_dom2_sf"/>
</dbReference>
<dbReference type="GO" id="GO:0004654">
    <property type="term" value="F:polyribonucleotide nucleotidyltransferase activity"/>
    <property type="evidence" value="ECO:0007669"/>
    <property type="project" value="UniProtKB-UniRule"/>
</dbReference>
<evidence type="ECO:0000256" key="6">
    <source>
        <dbReference type="ARBA" id="ARBA00022842"/>
    </source>
</evidence>
<dbReference type="HAMAP" id="MF_01595">
    <property type="entry name" value="PNPase"/>
    <property type="match status" value="1"/>
</dbReference>
<comment type="function">
    <text evidence="8">Binds mRNA; thus facilitating recognition of the initiation point. It is needed to translate mRNA with a short Shine-Dalgarno (SD) purine-rich sequence.</text>
</comment>
<dbReference type="InterPro" id="IPR012162">
    <property type="entry name" value="PNPase"/>
</dbReference>
<dbReference type="Pfam" id="PF01138">
    <property type="entry name" value="RNase_PH"/>
    <property type="match status" value="2"/>
</dbReference>
<dbReference type="InterPro" id="IPR004087">
    <property type="entry name" value="KH_dom"/>
</dbReference>
<dbReference type="GO" id="GO:0000287">
    <property type="term" value="F:magnesium ion binding"/>
    <property type="evidence" value="ECO:0007669"/>
    <property type="project" value="UniProtKB-UniRule"/>
</dbReference>
<feature type="domain" description="S1 motif" evidence="11">
    <location>
        <begin position="633"/>
        <end position="701"/>
    </location>
</feature>
<comment type="subcellular location">
    <subcellularLocation>
        <location evidence="9">Cytoplasm</location>
    </subcellularLocation>
</comment>
<evidence type="ECO:0000256" key="8">
    <source>
        <dbReference type="ARBA" id="ARBA00025604"/>
    </source>
</evidence>
<evidence type="ECO:0000313" key="12">
    <source>
        <dbReference type="EMBL" id="MBO8414452.1"/>
    </source>
</evidence>
<keyword evidence="6 9" id="KW-0460">Magnesium</keyword>
<comment type="catalytic activity">
    <reaction evidence="9">
        <text>RNA(n+1) + phosphate = RNA(n) + a ribonucleoside 5'-diphosphate</text>
        <dbReference type="Rhea" id="RHEA:22096"/>
        <dbReference type="Rhea" id="RHEA-COMP:14527"/>
        <dbReference type="Rhea" id="RHEA-COMP:17342"/>
        <dbReference type="ChEBI" id="CHEBI:43474"/>
        <dbReference type="ChEBI" id="CHEBI:57930"/>
        <dbReference type="ChEBI" id="CHEBI:140395"/>
        <dbReference type="EC" id="2.7.7.8"/>
    </reaction>
</comment>
<dbReference type="EC" id="2.7.7.8" evidence="9"/>
<feature type="region of interest" description="Disordered" evidence="10">
    <location>
        <begin position="709"/>
        <end position="733"/>
    </location>
</feature>
<dbReference type="Pfam" id="PF00575">
    <property type="entry name" value="S1"/>
    <property type="match status" value="1"/>
</dbReference>
<evidence type="ECO:0000256" key="2">
    <source>
        <dbReference type="ARBA" id="ARBA00022490"/>
    </source>
</evidence>
<dbReference type="PIRSF" id="PIRSF005499">
    <property type="entry name" value="PNPase"/>
    <property type="match status" value="1"/>
</dbReference>
<dbReference type="PANTHER" id="PTHR11252">
    <property type="entry name" value="POLYRIBONUCLEOTIDE NUCLEOTIDYLTRANSFERASE"/>
    <property type="match status" value="1"/>
</dbReference>
<feature type="binding site" evidence="9">
    <location>
        <position position="495"/>
    </location>
    <ligand>
        <name>Mg(2+)</name>
        <dbReference type="ChEBI" id="CHEBI:18420"/>
    </ligand>
</feature>
<name>A0A9D9D8P0_9BACL</name>
<dbReference type="SUPFAM" id="SSF50249">
    <property type="entry name" value="Nucleic acid-binding proteins"/>
    <property type="match status" value="1"/>
</dbReference>
<dbReference type="AlphaFoldDB" id="A0A9D9D8P0"/>
<evidence type="ECO:0000256" key="9">
    <source>
        <dbReference type="HAMAP-Rule" id="MF_01595"/>
    </source>
</evidence>
<feature type="binding site" evidence="9">
    <location>
        <position position="501"/>
    </location>
    <ligand>
        <name>Mg(2+)</name>
        <dbReference type="ChEBI" id="CHEBI:18420"/>
    </ligand>
</feature>
<dbReference type="InterPro" id="IPR027408">
    <property type="entry name" value="PNPase/RNase_PH_dom_sf"/>
</dbReference>
<evidence type="ECO:0000313" key="13">
    <source>
        <dbReference type="Proteomes" id="UP000823629"/>
    </source>
</evidence>
<dbReference type="InterPro" id="IPR001247">
    <property type="entry name" value="ExoRNase_PH_dom1"/>
</dbReference>
<dbReference type="SMART" id="SM00322">
    <property type="entry name" value="KH"/>
    <property type="match status" value="1"/>
</dbReference>
<dbReference type="Proteomes" id="UP000823629">
    <property type="component" value="Unassembled WGS sequence"/>
</dbReference>
<evidence type="ECO:0000256" key="5">
    <source>
        <dbReference type="ARBA" id="ARBA00022723"/>
    </source>
</evidence>
<dbReference type="EMBL" id="JADING010000089">
    <property type="protein sequence ID" value="MBO8414452.1"/>
    <property type="molecule type" value="Genomic_DNA"/>
</dbReference>
<comment type="caution">
    <text evidence="12">The sequence shown here is derived from an EMBL/GenBank/DDBJ whole genome shotgun (WGS) entry which is preliminary data.</text>
</comment>
<dbReference type="SUPFAM" id="SSF55666">
    <property type="entry name" value="Ribonuclease PH domain 2-like"/>
    <property type="match status" value="2"/>
</dbReference>
<organism evidence="12 13">
    <name type="scientific">Candidatus Scatoplasma merdavium</name>
    <dbReference type="NCBI Taxonomy" id="2840932"/>
    <lineage>
        <taxon>Bacteria</taxon>
        <taxon>Bacillati</taxon>
        <taxon>Bacillota</taxon>
        <taxon>Bacilli</taxon>
        <taxon>Bacillales</taxon>
        <taxon>Candidatus Scatoplasma</taxon>
    </lineage>
</organism>
<dbReference type="FunFam" id="3.30.1370.10:FF:000001">
    <property type="entry name" value="Polyribonucleotide nucleotidyltransferase"/>
    <property type="match status" value="1"/>
</dbReference>
<dbReference type="NCBIfam" id="TIGR03591">
    <property type="entry name" value="polynuc_phos"/>
    <property type="match status" value="1"/>
</dbReference>
<dbReference type="GO" id="GO:0003723">
    <property type="term" value="F:RNA binding"/>
    <property type="evidence" value="ECO:0007669"/>
    <property type="project" value="UniProtKB-UniRule"/>
</dbReference>
<dbReference type="InterPro" id="IPR012340">
    <property type="entry name" value="NA-bd_OB-fold"/>
</dbReference>
<evidence type="ECO:0000256" key="3">
    <source>
        <dbReference type="ARBA" id="ARBA00022679"/>
    </source>
</evidence>